<accession>K6YD15</accession>
<proteinExistence type="predicted"/>
<reference evidence="1 2" key="1">
    <citation type="journal article" date="2017" name="Antonie Van Leeuwenhoek">
        <title>Rhizobium rhizosphaerae sp. nov., a novel species isolated from rice rhizosphere.</title>
        <authorList>
            <person name="Zhao J.J."/>
            <person name="Zhang J."/>
            <person name="Zhang R.J."/>
            <person name="Zhang C.W."/>
            <person name="Yin H.Q."/>
            <person name="Zhang X.X."/>
        </authorList>
    </citation>
    <scope>NUCLEOTIDE SEQUENCE [LARGE SCALE GENOMIC DNA]</scope>
    <source>
        <strain evidence="1 2">BSs20135</strain>
    </source>
</reference>
<evidence type="ECO:0008006" key="3">
    <source>
        <dbReference type="Google" id="ProtNLM"/>
    </source>
</evidence>
<organism evidence="1 2">
    <name type="scientific">Paraglaciecola arctica BSs20135</name>
    <dbReference type="NCBI Taxonomy" id="493475"/>
    <lineage>
        <taxon>Bacteria</taxon>
        <taxon>Pseudomonadati</taxon>
        <taxon>Pseudomonadota</taxon>
        <taxon>Gammaproteobacteria</taxon>
        <taxon>Alteromonadales</taxon>
        <taxon>Alteromonadaceae</taxon>
        <taxon>Paraglaciecola</taxon>
    </lineage>
</organism>
<name>K6YD15_9ALTE</name>
<dbReference type="eggNOG" id="ENOG503389N">
    <property type="taxonomic scope" value="Bacteria"/>
</dbReference>
<dbReference type="EMBL" id="BAEO01000065">
    <property type="protein sequence ID" value="GAC21801.1"/>
    <property type="molecule type" value="Genomic_DNA"/>
</dbReference>
<gene>
    <name evidence="1" type="ORF">GARC_4864</name>
</gene>
<sequence length="190" mass="21935">MQAWGVSYFNQHGYDMKKFILFTFILLISKSAIACNDEQVFDGIVKSFESAIINKDKSKFLSLFIDGSVSWVGVHTTNDFENELKWANSKEGQELKRQIGDKFREPAKYRHSTPEIFIDSIVDNAKKQREEISNIKIVCDSDVAAIYFDYTFYDGDRKSHSGKENWQLVNTSNGWKINAVNFSIFKSKKK</sequence>
<evidence type="ECO:0000313" key="2">
    <source>
        <dbReference type="Proteomes" id="UP000006327"/>
    </source>
</evidence>
<dbReference type="Proteomes" id="UP000006327">
    <property type="component" value="Unassembled WGS sequence"/>
</dbReference>
<dbReference type="AlphaFoldDB" id="K6YD15"/>
<comment type="caution">
    <text evidence="1">The sequence shown here is derived from an EMBL/GenBank/DDBJ whole genome shotgun (WGS) entry which is preliminary data.</text>
</comment>
<evidence type="ECO:0000313" key="1">
    <source>
        <dbReference type="EMBL" id="GAC21801.1"/>
    </source>
</evidence>
<protein>
    <recommendedName>
        <fullName evidence="3">SnoaL-like domain-containing protein</fullName>
    </recommendedName>
</protein>
<keyword evidence="2" id="KW-1185">Reference proteome</keyword>